<comment type="caution">
    <text evidence="7">The sequence shown here is derived from an EMBL/GenBank/DDBJ whole genome shotgun (WGS) entry which is preliminary data.</text>
</comment>
<feature type="transmembrane region" description="Helical" evidence="6">
    <location>
        <begin position="138"/>
        <end position="157"/>
    </location>
</feature>
<protein>
    <submittedName>
        <fullName evidence="7">Cell division protein FtsW (Lipid II flippase)</fullName>
    </submittedName>
</protein>
<reference evidence="7 8" key="1">
    <citation type="submission" date="2021-01" db="EMBL/GenBank/DDBJ databases">
        <title>Genomic Encyclopedia of Type Strains, Phase IV (KMG-IV): sequencing the most valuable type-strain genomes for metagenomic binning, comparative biology and taxonomic classification.</title>
        <authorList>
            <person name="Goeker M."/>
        </authorList>
    </citation>
    <scope>NUCLEOTIDE SEQUENCE [LARGE SCALE GENOMIC DNA]</scope>
    <source>
        <strain evidence="7 8">DSM 104297</strain>
    </source>
</reference>
<evidence type="ECO:0000256" key="1">
    <source>
        <dbReference type="ARBA" id="ARBA00004141"/>
    </source>
</evidence>
<feature type="transmembrane region" description="Helical" evidence="6">
    <location>
        <begin position="219"/>
        <end position="235"/>
    </location>
</feature>
<comment type="subcellular location">
    <subcellularLocation>
        <location evidence="1">Membrane</location>
        <topology evidence="1">Multi-pass membrane protein</topology>
    </subcellularLocation>
</comment>
<dbReference type="RefSeq" id="WP_205185942.1">
    <property type="nucleotide sequence ID" value="NZ_JAFBFC010000002.1"/>
</dbReference>
<feature type="transmembrane region" description="Helical" evidence="6">
    <location>
        <begin position="365"/>
        <end position="392"/>
    </location>
</feature>
<keyword evidence="4 6" id="KW-1133">Transmembrane helix</keyword>
<feature type="transmembrane region" description="Helical" evidence="6">
    <location>
        <begin position="196"/>
        <end position="213"/>
    </location>
</feature>
<keyword evidence="2 6" id="KW-0812">Transmembrane</keyword>
<proteinExistence type="predicted"/>
<organism evidence="7 8">
    <name type="scientific">Priestia iocasae</name>
    <dbReference type="NCBI Taxonomy" id="2291674"/>
    <lineage>
        <taxon>Bacteria</taxon>
        <taxon>Bacillati</taxon>
        <taxon>Bacillota</taxon>
        <taxon>Bacilli</taxon>
        <taxon>Bacillales</taxon>
        <taxon>Bacillaceae</taxon>
        <taxon>Priestia</taxon>
    </lineage>
</organism>
<dbReference type="InterPro" id="IPR001182">
    <property type="entry name" value="FtsW/RodA"/>
</dbReference>
<name>A0ABS2QTC8_9BACI</name>
<evidence type="ECO:0000313" key="7">
    <source>
        <dbReference type="EMBL" id="MBM7702729.1"/>
    </source>
</evidence>
<keyword evidence="8" id="KW-1185">Reference proteome</keyword>
<feature type="transmembrane region" description="Helical" evidence="6">
    <location>
        <begin position="77"/>
        <end position="96"/>
    </location>
</feature>
<dbReference type="Pfam" id="PF01098">
    <property type="entry name" value="FTSW_RODA_SPOVE"/>
    <property type="match status" value="1"/>
</dbReference>
<feature type="transmembrane region" description="Helical" evidence="6">
    <location>
        <begin position="163"/>
        <end position="184"/>
    </location>
</feature>
<evidence type="ECO:0000313" key="8">
    <source>
        <dbReference type="Proteomes" id="UP000809829"/>
    </source>
</evidence>
<evidence type="ECO:0000256" key="4">
    <source>
        <dbReference type="ARBA" id="ARBA00022989"/>
    </source>
</evidence>
<feature type="transmembrane region" description="Helical" evidence="6">
    <location>
        <begin position="108"/>
        <end position="126"/>
    </location>
</feature>
<evidence type="ECO:0000256" key="3">
    <source>
        <dbReference type="ARBA" id="ARBA00022960"/>
    </source>
</evidence>
<keyword evidence="7" id="KW-0131">Cell cycle</keyword>
<dbReference type="PANTHER" id="PTHR30474">
    <property type="entry name" value="CELL CYCLE PROTEIN"/>
    <property type="match status" value="1"/>
</dbReference>
<dbReference type="InterPro" id="IPR047928">
    <property type="entry name" value="Perm_prefix_1"/>
</dbReference>
<keyword evidence="7" id="KW-0132">Cell division</keyword>
<dbReference type="Proteomes" id="UP000809829">
    <property type="component" value="Unassembled WGS sequence"/>
</dbReference>
<evidence type="ECO:0000256" key="6">
    <source>
        <dbReference type="SAM" id="Phobius"/>
    </source>
</evidence>
<evidence type="ECO:0000256" key="2">
    <source>
        <dbReference type="ARBA" id="ARBA00022692"/>
    </source>
</evidence>
<feature type="transmembrane region" description="Helical" evidence="6">
    <location>
        <begin position="242"/>
        <end position="262"/>
    </location>
</feature>
<accession>A0ABS2QTC8</accession>
<feature type="transmembrane region" description="Helical" evidence="6">
    <location>
        <begin position="331"/>
        <end position="353"/>
    </location>
</feature>
<gene>
    <name evidence="7" type="ORF">JOC83_001563</name>
</gene>
<dbReference type="EMBL" id="JAFBFC010000002">
    <property type="protein sequence ID" value="MBM7702729.1"/>
    <property type="molecule type" value="Genomic_DNA"/>
</dbReference>
<sequence length="431" mass="48245">MRTKKEFLEKVTTYIRSKEAKDFVSIELKHHIDQSRQQWIEKGLTEVQAEQKAIEQMGDPEKLGIKMNKLHRPKIDWMLLLLFTGALGLGFLPLLIPEYTGVEGLVDSRIVSIGLAIIVAIGLMLIDYRKLSKSGWLAYIAGCLVLILPLIFPSFGIMSNGKIYIALGNLILTAFIALPFFLVAWARFFEKASMPLYLLGGLFILPGFLFLQVPDLATFGIYTGMVGFMFLFSSYSRKSKVYTISLAALTLVGYIGFILIGISKSSIKPYQLERLLGFINPSKYSDTSGYMYVVAKKYLSEAGWVGQPISSEGLQLPSAHTEFVFVTLTYAFGWIFALFLFLFLLLFIIRMVMMMMQVQDSFGKLLLIGGITLYGIPFMINILMSLGFFPIIGVSLPFMSHGNTGILVNTAIIGLALSVYRRKNLIRHATT</sequence>
<keyword evidence="5 6" id="KW-0472">Membrane</keyword>
<keyword evidence="3" id="KW-0133">Cell shape</keyword>
<feature type="transmembrane region" description="Helical" evidence="6">
    <location>
        <begin position="398"/>
        <end position="420"/>
    </location>
</feature>
<evidence type="ECO:0000256" key="5">
    <source>
        <dbReference type="ARBA" id="ARBA00023136"/>
    </source>
</evidence>
<dbReference type="NCBIfam" id="NF038403">
    <property type="entry name" value="perm_prefix_1"/>
    <property type="match status" value="1"/>
</dbReference>
<dbReference type="PANTHER" id="PTHR30474:SF1">
    <property type="entry name" value="PEPTIDOGLYCAN GLYCOSYLTRANSFERASE MRDB"/>
    <property type="match status" value="1"/>
</dbReference>
<dbReference type="GO" id="GO:0051301">
    <property type="term" value="P:cell division"/>
    <property type="evidence" value="ECO:0007669"/>
    <property type="project" value="UniProtKB-KW"/>
</dbReference>